<protein>
    <submittedName>
        <fullName evidence="1">Uncharacterized protein</fullName>
    </submittedName>
</protein>
<evidence type="ECO:0000313" key="2">
    <source>
        <dbReference type="Proteomes" id="UP000050525"/>
    </source>
</evidence>
<keyword evidence="2" id="KW-1185">Reference proteome</keyword>
<proteinExistence type="predicted"/>
<comment type="caution">
    <text evidence="1">The sequence shown here is derived from an EMBL/GenBank/DDBJ whole genome shotgun (WGS) entry which is preliminary data.</text>
</comment>
<dbReference type="AlphaFoldDB" id="A0A151NJ26"/>
<evidence type="ECO:0000313" key="1">
    <source>
        <dbReference type="EMBL" id="KYO36803.1"/>
    </source>
</evidence>
<sequence length="145" mass="16658">MKQECGAQQNSRSVNYNLREWELGHVLPKVLQLHEGERPHLAEQVVMTSEDWLKDTQAWWAESITCEDAWDQNEEAQNQEDQEFWAQLLALVHEQVEALQEQKTILTQAVQVTEDDHWVLDTYLALAVAFMSSAAQSPTLCLPVP</sequence>
<dbReference type="Proteomes" id="UP000050525">
    <property type="component" value="Unassembled WGS sequence"/>
</dbReference>
<dbReference type="EMBL" id="AKHW03002907">
    <property type="protein sequence ID" value="KYO36803.1"/>
    <property type="molecule type" value="Genomic_DNA"/>
</dbReference>
<name>A0A151NJ26_ALLMI</name>
<reference evidence="1 2" key="1">
    <citation type="journal article" date="2012" name="Genome Biol.">
        <title>Sequencing three crocodilian genomes to illuminate the evolution of archosaurs and amniotes.</title>
        <authorList>
            <person name="St John J.A."/>
            <person name="Braun E.L."/>
            <person name="Isberg S.R."/>
            <person name="Miles L.G."/>
            <person name="Chong A.Y."/>
            <person name="Gongora J."/>
            <person name="Dalzell P."/>
            <person name="Moran C."/>
            <person name="Bed'hom B."/>
            <person name="Abzhanov A."/>
            <person name="Burgess S.C."/>
            <person name="Cooksey A.M."/>
            <person name="Castoe T.A."/>
            <person name="Crawford N.G."/>
            <person name="Densmore L.D."/>
            <person name="Drew J.C."/>
            <person name="Edwards S.V."/>
            <person name="Faircloth B.C."/>
            <person name="Fujita M.K."/>
            <person name="Greenwold M.J."/>
            <person name="Hoffmann F.G."/>
            <person name="Howard J.M."/>
            <person name="Iguchi T."/>
            <person name="Janes D.E."/>
            <person name="Khan S.Y."/>
            <person name="Kohno S."/>
            <person name="de Koning A.J."/>
            <person name="Lance S.L."/>
            <person name="McCarthy F.M."/>
            <person name="McCormack J.E."/>
            <person name="Merchant M.E."/>
            <person name="Peterson D.G."/>
            <person name="Pollock D.D."/>
            <person name="Pourmand N."/>
            <person name="Raney B.J."/>
            <person name="Roessler K.A."/>
            <person name="Sanford J.R."/>
            <person name="Sawyer R.H."/>
            <person name="Schmidt C.J."/>
            <person name="Triplett E.W."/>
            <person name="Tuberville T.D."/>
            <person name="Venegas-Anaya M."/>
            <person name="Howard J.T."/>
            <person name="Jarvis E.D."/>
            <person name="Guillette L.J.Jr."/>
            <person name="Glenn T.C."/>
            <person name="Green R.E."/>
            <person name="Ray D.A."/>
        </authorList>
    </citation>
    <scope>NUCLEOTIDE SEQUENCE [LARGE SCALE GENOMIC DNA]</scope>
    <source>
        <strain evidence="1">KSC_2009_1</strain>
    </source>
</reference>
<organism evidence="1 2">
    <name type="scientific">Alligator mississippiensis</name>
    <name type="common">American alligator</name>
    <dbReference type="NCBI Taxonomy" id="8496"/>
    <lineage>
        <taxon>Eukaryota</taxon>
        <taxon>Metazoa</taxon>
        <taxon>Chordata</taxon>
        <taxon>Craniata</taxon>
        <taxon>Vertebrata</taxon>
        <taxon>Euteleostomi</taxon>
        <taxon>Archelosauria</taxon>
        <taxon>Archosauria</taxon>
        <taxon>Crocodylia</taxon>
        <taxon>Alligatoridae</taxon>
        <taxon>Alligatorinae</taxon>
        <taxon>Alligator</taxon>
    </lineage>
</organism>
<gene>
    <name evidence="1" type="ORF">Y1Q_0020848</name>
</gene>
<accession>A0A151NJ26</accession>